<reference evidence="2 3" key="1">
    <citation type="submission" date="2015-03" db="EMBL/GenBank/DDBJ databases">
        <title>Genome assembly of Sandaracinus amylolyticus DSM 53668.</title>
        <authorList>
            <person name="Sharma G."/>
            <person name="Subramanian S."/>
        </authorList>
    </citation>
    <scope>NUCLEOTIDE SEQUENCE [LARGE SCALE GENOMIC DNA]</scope>
    <source>
        <strain evidence="2 3">DSM 53668</strain>
    </source>
</reference>
<protein>
    <submittedName>
        <fullName evidence="2">Uncharacterized protein</fullName>
    </submittedName>
</protein>
<dbReference type="AlphaFoldDB" id="A0A0F6YNY7"/>
<evidence type="ECO:0000313" key="2">
    <source>
        <dbReference type="EMBL" id="AKF10895.1"/>
    </source>
</evidence>
<dbReference type="KEGG" id="samy:DB32_008044"/>
<organism evidence="2 3">
    <name type="scientific">Sandaracinus amylolyticus</name>
    <dbReference type="NCBI Taxonomy" id="927083"/>
    <lineage>
        <taxon>Bacteria</taxon>
        <taxon>Pseudomonadati</taxon>
        <taxon>Myxococcota</taxon>
        <taxon>Polyangia</taxon>
        <taxon>Polyangiales</taxon>
        <taxon>Sandaracinaceae</taxon>
        <taxon>Sandaracinus</taxon>
    </lineage>
</organism>
<evidence type="ECO:0000313" key="3">
    <source>
        <dbReference type="Proteomes" id="UP000034883"/>
    </source>
</evidence>
<accession>A0A0F6YNY7</accession>
<evidence type="ECO:0000256" key="1">
    <source>
        <dbReference type="SAM" id="MobiDB-lite"/>
    </source>
</evidence>
<sequence length="53" mass="5905">MPRCERARSHEVTCAPEPHVDGDRGRADIADENPLNGEDACEDEHCSSRSRAR</sequence>
<dbReference type="EMBL" id="CP011125">
    <property type="protein sequence ID" value="AKF10895.1"/>
    <property type="molecule type" value="Genomic_DNA"/>
</dbReference>
<dbReference type="STRING" id="927083.DB32_008044"/>
<gene>
    <name evidence="2" type="ORF">DB32_008044</name>
</gene>
<name>A0A0F6YNY7_9BACT</name>
<keyword evidence="3" id="KW-1185">Reference proteome</keyword>
<feature type="region of interest" description="Disordered" evidence="1">
    <location>
        <begin position="1"/>
        <end position="53"/>
    </location>
</feature>
<proteinExistence type="predicted"/>
<feature type="compositionally biased region" description="Basic and acidic residues" evidence="1">
    <location>
        <begin position="1"/>
        <end position="11"/>
    </location>
</feature>
<dbReference type="Proteomes" id="UP000034883">
    <property type="component" value="Chromosome"/>
</dbReference>
<feature type="compositionally biased region" description="Basic and acidic residues" evidence="1">
    <location>
        <begin position="18"/>
        <end position="29"/>
    </location>
</feature>